<dbReference type="AlphaFoldDB" id="X6M5K8"/>
<dbReference type="Proteomes" id="UP000023152">
    <property type="component" value="Unassembled WGS sequence"/>
</dbReference>
<feature type="region of interest" description="Disordered" evidence="1">
    <location>
        <begin position="67"/>
        <end position="89"/>
    </location>
</feature>
<proteinExistence type="predicted"/>
<feature type="compositionally biased region" description="Gly residues" evidence="1">
    <location>
        <begin position="322"/>
        <end position="334"/>
    </location>
</feature>
<organism evidence="2 3">
    <name type="scientific">Reticulomyxa filosa</name>
    <dbReference type="NCBI Taxonomy" id="46433"/>
    <lineage>
        <taxon>Eukaryota</taxon>
        <taxon>Sar</taxon>
        <taxon>Rhizaria</taxon>
        <taxon>Retaria</taxon>
        <taxon>Foraminifera</taxon>
        <taxon>Monothalamids</taxon>
        <taxon>Reticulomyxidae</taxon>
        <taxon>Reticulomyxa</taxon>
    </lineage>
</organism>
<dbReference type="EMBL" id="ASPP01024180">
    <property type="protein sequence ID" value="ETO09278.1"/>
    <property type="molecule type" value="Genomic_DNA"/>
</dbReference>
<feature type="region of interest" description="Disordered" evidence="1">
    <location>
        <begin position="314"/>
        <end position="383"/>
    </location>
</feature>
<gene>
    <name evidence="2" type="ORF">RFI_28109</name>
</gene>
<keyword evidence="3" id="KW-1185">Reference proteome</keyword>
<comment type="caution">
    <text evidence="2">The sequence shown here is derived from an EMBL/GenBank/DDBJ whole genome shotgun (WGS) entry which is preliminary data.</text>
</comment>
<sequence>MQYLRDQRAAVAEQLNTMFFEGKHPAYFHAHHTNIEGWYDPLYLSRELVVEKFKSLCNQVVQQMARSRHSPVENPSRHPYSLTKMSSNETIGSDDRISGNISSNYMNVNDVSLGVGRMSIGSSMNSSGVSTGGIGNFLNPSIGLTLVPGIGNVATNSLLSGQMNVLSSNGSPMLMTATPLQQGANGALQMPSLVHTTTGNTSTGSMNALGGMGMMSNVNQHVPSLISAPLNFMNPNTANSGGSGNANMGGMNMQMPFVNSGTRIMNPNSLGLNIHSPQMSGNVGSDQALSMTSTAGGNLGMNLRNTIPTTSDGFVGGSSNSIGGGGGGGGGSGSVIGSEGLESTGISREASTDKNLISSSRNNNDMDGNNSGRISTSSRKRGNIHVIEGGGLLTLQT</sequence>
<accession>X6M5K8</accession>
<protein>
    <submittedName>
        <fullName evidence="2">Uncharacterized protein</fullName>
    </submittedName>
</protein>
<name>X6M5K8_RETFI</name>
<reference evidence="2 3" key="1">
    <citation type="journal article" date="2013" name="Curr. Biol.">
        <title>The Genome of the Foraminiferan Reticulomyxa filosa.</title>
        <authorList>
            <person name="Glockner G."/>
            <person name="Hulsmann N."/>
            <person name="Schleicher M."/>
            <person name="Noegel A.A."/>
            <person name="Eichinger L."/>
            <person name="Gallinger C."/>
            <person name="Pawlowski J."/>
            <person name="Sierra R."/>
            <person name="Euteneuer U."/>
            <person name="Pillet L."/>
            <person name="Moustafa A."/>
            <person name="Platzer M."/>
            <person name="Groth M."/>
            <person name="Szafranski K."/>
            <person name="Schliwa M."/>
        </authorList>
    </citation>
    <scope>NUCLEOTIDE SEQUENCE [LARGE SCALE GENOMIC DNA]</scope>
</reference>
<evidence type="ECO:0000313" key="3">
    <source>
        <dbReference type="Proteomes" id="UP000023152"/>
    </source>
</evidence>
<evidence type="ECO:0000313" key="2">
    <source>
        <dbReference type="EMBL" id="ETO09278.1"/>
    </source>
</evidence>
<evidence type="ECO:0000256" key="1">
    <source>
        <dbReference type="SAM" id="MobiDB-lite"/>
    </source>
</evidence>
<feature type="compositionally biased region" description="Polar residues" evidence="1">
    <location>
        <begin position="353"/>
        <end position="377"/>
    </location>
</feature>